<protein>
    <submittedName>
        <fullName evidence="1">Uncharacterized protein</fullName>
    </submittedName>
</protein>
<proteinExistence type="predicted"/>
<comment type="caution">
    <text evidence="1">The sequence shown here is derived from an EMBL/GenBank/DDBJ whole genome shotgun (WGS) entry which is preliminary data.</text>
</comment>
<reference evidence="1 2" key="1">
    <citation type="submission" date="2014-09" db="EMBL/GenBank/DDBJ databases">
        <title>Vibrio maritimus JCM 19240. (C210) whole genome shotgun sequence.</title>
        <authorList>
            <person name="Sawabe T."/>
            <person name="Meirelles P."/>
            <person name="Nakanishi M."/>
            <person name="Sayaka M."/>
            <person name="Hattori M."/>
            <person name="Ohkuma M."/>
        </authorList>
    </citation>
    <scope>NUCLEOTIDE SEQUENCE [LARGE SCALE GENOMIC DNA]</scope>
    <source>
        <strain evidence="1 2">JCM 19240</strain>
    </source>
</reference>
<keyword evidence="2" id="KW-1185">Reference proteome</keyword>
<reference evidence="1 2" key="2">
    <citation type="submission" date="2014-09" db="EMBL/GenBank/DDBJ databases">
        <authorList>
            <consortium name="NBRP consortium"/>
            <person name="Sawabe T."/>
            <person name="Meirelles P."/>
            <person name="Nakanishi M."/>
            <person name="Sayaka M."/>
            <person name="Hattori M."/>
            <person name="Ohkuma M."/>
        </authorList>
    </citation>
    <scope>NUCLEOTIDE SEQUENCE [LARGE SCALE GENOMIC DNA]</scope>
    <source>
        <strain evidence="1 2">JCM 19240</strain>
    </source>
</reference>
<evidence type="ECO:0000313" key="2">
    <source>
        <dbReference type="Proteomes" id="UP000029224"/>
    </source>
</evidence>
<dbReference type="AlphaFoldDB" id="A0A090T0J9"/>
<name>A0A090T0J9_9VIBR</name>
<organism evidence="1 2">
    <name type="scientific">Vibrio maritimus</name>
    <dbReference type="NCBI Taxonomy" id="990268"/>
    <lineage>
        <taxon>Bacteria</taxon>
        <taxon>Pseudomonadati</taxon>
        <taxon>Pseudomonadota</taxon>
        <taxon>Gammaproteobacteria</taxon>
        <taxon>Vibrionales</taxon>
        <taxon>Vibrionaceae</taxon>
        <taxon>Vibrio</taxon>
    </lineage>
</organism>
<accession>A0A090T0J9</accession>
<sequence length="51" mass="6099">MNFDINTLKHHQLVEDGPLEAATFISQPKEVSKMTKRFWLSVKRWKKWGLK</sequence>
<gene>
    <name evidence="1" type="ORF">JCM19240_2216</name>
</gene>
<dbReference type="Proteomes" id="UP000029224">
    <property type="component" value="Unassembled WGS sequence"/>
</dbReference>
<evidence type="ECO:0000313" key="1">
    <source>
        <dbReference type="EMBL" id="GAL33520.1"/>
    </source>
</evidence>
<dbReference type="EMBL" id="BBMT01000003">
    <property type="protein sequence ID" value="GAL33520.1"/>
    <property type="molecule type" value="Genomic_DNA"/>
</dbReference>